<protein>
    <submittedName>
        <fullName evidence="2">Uncharacterized protein</fullName>
    </submittedName>
</protein>
<reference evidence="3" key="1">
    <citation type="journal article" date="2012" name="PLoS Genet.">
        <title>The genomes of the fungal plant pathogens Cladosporium fulvum and Dothistroma septosporum reveal adaptation to different hosts and lifestyles but also signatures of common ancestry.</title>
        <authorList>
            <person name="de Wit P.J.G.M."/>
            <person name="van der Burgt A."/>
            <person name="Oekmen B."/>
            <person name="Stergiopoulos I."/>
            <person name="Abd-Elsalam K.A."/>
            <person name="Aerts A.L."/>
            <person name="Bahkali A.H."/>
            <person name="Beenen H.G."/>
            <person name="Chettri P."/>
            <person name="Cox M.P."/>
            <person name="Datema E."/>
            <person name="de Vries R.P."/>
            <person name="Dhillon B."/>
            <person name="Ganley A.R."/>
            <person name="Griffiths S.A."/>
            <person name="Guo Y."/>
            <person name="Hamelin R.C."/>
            <person name="Henrissat B."/>
            <person name="Kabir M.S."/>
            <person name="Jashni M.K."/>
            <person name="Kema G."/>
            <person name="Klaubauf S."/>
            <person name="Lapidus A."/>
            <person name="Levasseur A."/>
            <person name="Lindquist E."/>
            <person name="Mehrabi R."/>
            <person name="Ohm R.A."/>
            <person name="Owen T.J."/>
            <person name="Salamov A."/>
            <person name="Schwelm A."/>
            <person name="Schijlen E."/>
            <person name="Sun H."/>
            <person name="van den Burg H.A."/>
            <person name="van Ham R.C.H.J."/>
            <person name="Zhang S."/>
            <person name="Goodwin S.B."/>
            <person name="Grigoriev I.V."/>
            <person name="Collemare J."/>
            <person name="Bradshaw R.E."/>
        </authorList>
    </citation>
    <scope>NUCLEOTIDE SEQUENCE [LARGE SCALE GENOMIC DNA]</scope>
    <source>
        <strain evidence="3">NZE10 / CBS 128990</strain>
    </source>
</reference>
<proteinExistence type="predicted"/>
<feature type="region of interest" description="Disordered" evidence="1">
    <location>
        <begin position="340"/>
        <end position="395"/>
    </location>
</feature>
<reference evidence="2 3" key="2">
    <citation type="journal article" date="2012" name="PLoS Pathog.">
        <title>Diverse lifestyles and strategies of plant pathogenesis encoded in the genomes of eighteen Dothideomycetes fungi.</title>
        <authorList>
            <person name="Ohm R.A."/>
            <person name="Feau N."/>
            <person name="Henrissat B."/>
            <person name="Schoch C.L."/>
            <person name="Horwitz B.A."/>
            <person name="Barry K.W."/>
            <person name="Condon B.J."/>
            <person name="Copeland A.C."/>
            <person name="Dhillon B."/>
            <person name="Glaser F."/>
            <person name="Hesse C.N."/>
            <person name="Kosti I."/>
            <person name="LaButti K."/>
            <person name="Lindquist E.A."/>
            <person name="Lucas S."/>
            <person name="Salamov A.A."/>
            <person name="Bradshaw R.E."/>
            <person name="Ciuffetti L."/>
            <person name="Hamelin R.C."/>
            <person name="Kema G.H.J."/>
            <person name="Lawrence C."/>
            <person name="Scott J.A."/>
            <person name="Spatafora J.W."/>
            <person name="Turgeon B.G."/>
            <person name="de Wit P.J.G.M."/>
            <person name="Zhong S."/>
            <person name="Goodwin S.B."/>
            <person name="Grigoriev I.V."/>
        </authorList>
    </citation>
    <scope>NUCLEOTIDE SEQUENCE [LARGE SCALE GENOMIC DNA]</scope>
    <source>
        <strain evidence="3">NZE10 / CBS 128990</strain>
    </source>
</reference>
<dbReference type="HOGENOM" id="CLU_463815_0_0_1"/>
<feature type="region of interest" description="Disordered" evidence="1">
    <location>
        <begin position="560"/>
        <end position="588"/>
    </location>
</feature>
<dbReference type="EMBL" id="KB446538">
    <property type="protein sequence ID" value="EME45659.1"/>
    <property type="molecule type" value="Genomic_DNA"/>
</dbReference>
<gene>
    <name evidence="2" type="ORF">DOTSEDRAFT_23658</name>
</gene>
<feature type="compositionally biased region" description="Basic and acidic residues" evidence="1">
    <location>
        <begin position="565"/>
        <end position="576"/>
    </location>
</feature>
<evidence type="ECO:0000256" key="1">
    <source>
        <dbReference type="SAM" id="MobiDB-lite"/>
    </source>
</evidence>
<dbReference type="AlphaFoldDB" id="N1PTC6"/>
<keyword evidence="3" id="KW-1185">Reference proteome</keyword>
<dbReference type="OrthoDB" id="3650610at2759"/>
<evidence type="ECO:0000313" key="3">
    <source>
        <dbReference type="Proteomes" id="UP000016933"/>
    </source>
</evidence>
<accession>N1PTC6</accession>
<evidence type="ECO:0000313" key="2">
    <source>
        <dbReference type="EMBL" id="EME45659.1"/>
    </source>
</evidence>
<dbReference type="eggNOG" id="ENOG502QSI5">
    <property type="taxonomic scope" value="Eukaryota"/>
</dbReference>
<dbReference type="STRING" id="675120.N1PTC6"/>
<dbReference type="Proteomes" id="UP000016933">
    <property type="component" value="Unassembled WGS sequence"/>
</dbReference>
<dbReference type="OMA" id="FRDAREW"/>
<organism evidence="2 3">
    <name type="scientific">Dothistroma septosporum (strain NZE10 / CBS 128990)</name>
    <name type="common">Red band needle blight fungus</name>
    <name type="synonym">Mycosphaerella pini</name>
    <dbReference type="NCBI Taxonomy" id="675120"/>
    <lineage>
        <taxon>Eukaryota</taxon>
        <taxon>Fungi</taxon>
        <taxon>Dikarya</taxon>
        <taxon>Ascomycota</taxon>
        <taxon>Pezizomycotina</taxon>
        <taxon>Dothideomycetes</taxon>
        <taxon>Dothideomycetidae</taxon>
        <taxon>Mycosphaerellales</taxon>
        <taxon>Mycosphaerellaceae</taxon>
        <taxon>Dothistroma</taxon>
    </lineage>
</organism>
<sequence>MGVIPSQTSYYTLPSNAIRVCRGHDHCFCDGGYHRKEKYVYVDRRSDGRERYYDMMELMGKYIQNGGMAGSGGGGGGMGQGAQMGWPFRDAREWTIRDYDRLGDVMKEFYDRERGRGRWAPGGNDGGGGGTMGMPQMYPGMAPGMMSMSPQMMGMNMPMNGPGMMPQPPMMPPPTGESFAGSRSGARHQHQHPSMEEFQRLQQDLEDKFREYNRHMGVLFGTEQDRQKDQYRTTMLKTLQEIMPQLAQMMAQQQTPMGMRGGMNPAMMGMNVPVGVPPQRMAMPSQNPMAYGAPNPAMTGQVPEQTTPMQSPYAAQGYNYDPMPPRRPYRRKKWQDRYDDGDAFCADTEPRRTTTPWDSYPYHGPGPGRFGGRRDGEDELLDGGAMPSRPRPGGGPFDGPGGVGMRHDFNHDDPLPPLPRRAHFDPPPTASVSMNDTIPPTVSGAIPSPHLGRRTMNTAPSFPSTRPGLARANTAMRQSHIDPDSDEMGLSSANVRMNVDPQMDAGAAAFDAAYGGGVGQAAGIGGFGRSSTRVGPRPGASGMRTGMDVHGMAVGYVPETAKLSQGRDVEDRRNEPDVGQGITDHTGR</sequence>
<feature type="region of interest" description="Disordered" evidence="1">
    <location>
        <begin position="431"/>
        <end position="453"/>
    </location>
</feature>
<feature type="compositionally biased region" description="Polar residues" evidence="1">
    <location>
        <begin position="431"/>
        <end position="440"/>
    </location>
</feature>
<name>N1PTC6_DOTSN</name>